<dbReference type="Pfam" id="PF11162">
    <property type="entry name" value="DUF2946"/>
    <property type="match status" value="1"/>
</dbReference>
<dbReference type="InterPro" id="IPR021333">
    <property type="entry name" value="DUF2946"/>
</dbReference>
<reference evidence="1 2" key="1">
    <citation type="journal article" date="2018" name="Syst. Appl. Microbiol.">
        <title>Pseudomonas gallaeciensis sp. nov., isolated from crude-oil-contaminated intertidal sand samples after the Prestige oil spill.</title>
        <authorList>
            <person name="Mulet M."/>
            <person name="Sanchez D."/>
            <person name="Rodriguez A.C."/>
            <person name="Nogales B."/>
            <person name="Bosch R."/>
            <person name="Busquets A."/>
            <person name="Gomila M."/>
            <person name="Lalucat J."/>
            <person name="Garcia-Valdes E."/>
        </authorList>
    </citation>
    <scope>NUCLEOTIDE SEQUENCE [LARGE SCALE GENOMIC DNA]</scope>
    <source>
        <strain evidence="1 2">V113</strain>
    </source>
</reference>
<dbReference type="OrthoDB" id="7017304at2"/>
<comment type="caution">
    <text evidence="1">The sequence shown here is derived from an EMBL/GenBank/DDBJ whole genome shotgun (WGS) entry which is preliminary data.</text>
</comment>
<dbReference type="RefSeq" id="WP_118131498.1">
    <property type="nucleotide sequence ID" value="NZ_LMAZ01000005.1"/>
</dbReference>
<name>A0A395R1R1_9PSED</name>
<dbReference type="EMBL" id="LMAZ01000005">
    <property type="protein sequence ID" value="RGP53709.1"/>
    <property type="molecule type" value="Genomic_DNA"/>
</dbReference>
<evidence type="ECO:0000313" key="2">
    <source>
        <dbReference type="Proteomes" id="UP000265411"/>
    </source>
</evidence>
<dbReference type="Proteomes" id="UP000265411">
    <property type="component" value="Unassembled WGS sequence"/>
</dbReference>
<proteinExistence type="predicted"/>
<dbReference type="AlphaFoldDB" id="A0A395R1R1"/>
<evidence type="ECO:0008006" key="3">
    <source>
        <dbReference type="Google" id="ProtNLM"/>
    </source>
</evidence>
<gene>
    <name evidence="1" type="ORF">ASB58_15185</name>
</gene>
<evidence type="ECO:0000313" key="1">
    <source>
        <dbReference type="EMBL" id="RGP53709.1"/>
    </source>
</evidence>
<keyword evidence="2" id="KW-1185">Reference proteome</keyword>
<accession>A0A395R1R1</accession>
<sequence>MTLPRRHHHSLVLVLYLCTLLGLLTCGLHQGQMSGQYLSGTGIPACYLSSFQSSIDLDDGSQQQMSDLQPGCPLCSSVGHAAPLASQGWTLDYLPFTTVSAQPSGQWARPPPRKVWPAINPRASPHTLDATPRAV</sequence>
<protein>
    <recommendedName>
        <fullName evidence="3">DUF2946 domain-containing protein</fullName>
    </recommendedName>
</protein>
<organism evidence="1 2">
    <name type="scientific">Pseudomonas abyssi</name>
    <dbReference type="NCBI Taxonomy" id="170540"/>
    <lineage>
        <taxon>Bacteria</taxon>
        <taxon>Pseudomonadati</taxon>
        <taxon>Pseudomonadota</taxon>
        <taxon>Gammaproteobacteria</taxon>
        <taxon>Pseudomonadales</taxon>
        <taxon>Pseudomonadaceae</taxon>
        <taxon>Pseudomonas</taxon>
    </lineage>
</organism>